<dbReference type="EMBL" id="CP095354">
    <property type="protein sequence ID" value="XAG81806.1"/>
    <property type="molecule type" value="Genomic_DNA"/>
</dbReference>
<sequence>MDKQSPLPGVVWNTTTLGRWHSGDHGFQLKVSKLILPELPATDVAHCLPQAYAQAIL</sequence>
<organism evidence="1">
    <name type="scientific">bacterium 19NY03SH02</name>
    <dbReference type="NCBI Taxonomy" id="2920631"/>
    <lineage>
        <taxon>Bacteria</taxon>
    </lineage>
</organism>
<name>A0AAU6V677_UNCXX</name>
<accession>A0AAU6V677</accession>
<evidence type="ECO:0000313" key="1">
    <source>
        <dbReference type="EMBL" id="XAG81806.1"/>
    </source>
</evidence>
<reference evidence="1" key="1">
    <citation type="submission" date="2022-03" db="EMBL/GenBank/DDBJ databases">
        <title>Sea Food Isolates.</title>
        <authorList>
            <person name="Li c."/>
        </authorList>
    </citation>
    <scope>NUCLEOTIDE SEQUENCE</scope>
    <source>
        <strain evidence="1">19NY03SH02</strain>
    </source>
</reference>
<proteinExistence type="predicted"/>
<gene>
    <name evidence="1" type="ORF">MRN14_04130</name>
</gene>
<dbReference type="AlphaFoldDB" id="A0AAU6V677"/>
<protein>
    <submittedName>
        <fullName evidence="1">Uncharacterized protein</fullName>
    </submittedName>
</protein>